<sequence>MYTESPMSQALDNVAKTEVPALLTIVNDTFREQPYHKMEAPNLQNLAMHTNSNFSSSIFEIGESSTARDNGKIWVPNLDQLQNELQELCDGNEPRSRSFQKYIREYNAANAFTSLGVTMDDRVIPEKGPFSFVIHGELHHRIGVLLPNQGQEPMYAHLTLSK</sequence>
<dbReference type="PANTHER" id="PTHR45786">
    <property type="entry name" value="DNA BINDING PROTEIN-LIKE"/>
    <property type="match status" value="1"/>
</dbReference>
<proteinExistence type="predicted"/>
<reference evidence="1 2" key="1">
    <citation type="journal article" date="2020" name="IScience">
        <title>Genome Sequencing of the Endangered Kingdonia uniflora (Circaeasteraceae, Ranunculales) Reveals Potential Mechanisms of Evolutionary Specialization.</title>
        <authorList>
            <person name="Sun Y."/>
            <person name="Deng T."/>
            <person name="Zhang A."/>
            <person name="Moore M.J."/>
            <person name="Landis J.B."/>
            <person name="Lin N."/>
            <person name="Zhang H."/>
            <person name="Zhang X."/>
            <person name="Huang J."/>
            <person name="Zhang X."/>
            <person name="Sun H."/>
            <person name="Wang H."/>
        </authorList>
    </citation>
    <scope>NUCLEOTIDE SEQUENCE [LARGE SCALE GENOMIC DNA]</scope>
    <source>
        <strain evidence="1">TB1705</strain>
        <tissue evidence="1">Leaf</tissue>
    </source>
</reference>
<keyword evidence="2" id="KW-1185">Reference proteome</keyword>
<evidence type="ECO:0000313" key="2">
    <source>
        <dbReference type="Proteomes" id="UP000541444"/>
    </source>
</evidence>
<dbReference type="EMBL" id="JACGCM010000479">
    <property type="protein sequence ID" value="KAF6171457.1"/>
    <property type="molecule type" value="Genomic_DNA"/>
</dbReference>
<dbReference type="PANTHER" id="PTHR45786:SF74">
    <property type="entry name" value="ATP-DEPENDENT DNA HELICASE"/>
    <property type="match status" value="1"/>
</dbReference>
<dbReference type="AlphaFoldDB" id="A0A7J7NW79"/>
<comment type="caution">
    <text evidence="1">The sequence shown here is derived from an EMBL/GenBank/DDBJ whole genome shotgun (WGS) entry which is preliminary data.</text>
</comment>
<dbReference type="OrthoDB" id="1748060at2759"/>
<dbReference type="Proteomes" id="UP000541444">
    <property type="component" value="Unassembled WGS sequence"/>
</dbReference>
<accession>A0A7J7NW79</accession>
<gene>
    <name evidence="1" type="ORF">GIB67_017981</name>
</gene>
<name>A0A7J7NW79_9MAGN</name>
<organism evidence="1 2">
    <name type="scientific">Kingdonia uniflora</name>
    <dbReference type="NCBI Taxonomy" id="39325"/>
    <lineage>
        <taxon>Eukaryota</taxon>
        <taxon>Viridiplantae</taxon>
        <taxon>Streptophyta</taxon>
        <taxon>Embryophyta</taxon>
        <taxon>Tracheophyta</taxon>
        <taxon>Spermatophyta</taxon>
        <taxon>Magnoliopsida</taxon>
        <taxon>Ranunculales</taxon>
        <taxon>Circaeasteraceae</taxon>
        <taxon>Kingdonia</taxon>
    </lineage>
</organism>
<evidence type="ECO:0000313" key="1">
    <source>
        <dbReference type="EMBL" id="KAF6171457.1"/>
    </source>
</evidence>
<protein>
    <submittedName>
        <fullName evidence="1">Uncharacterized protein</fullName>
    </submittedName>
</protein>